<feature type="region of interest" description="Disordered" evidence="1">
    <location>
        <begin position="36"/>
        <end position="55"/>
    </location>
</feature>
<organism evidence="2 3">
    <name type="scientific">Eumeta variegata</name>
    <name type="common">Bagworm moth</name>
    <name type="synonym">Eumeta japonica</name>
    <dbReference type="NCBI Taxonomy" id="151549"/>
    <lineage>
        <taxon>Eukaryota</taxon>
        <taxon>Metazoa</taxon>
        <taxon>Ecdysozoa</taxon>
        <taxon>Arthropoda</taxon>
        <taxon>Hexapoda</taxon>
        <taxon>Insecta</taxon>
        <taxon>Pterygota</taxon>
        <taxon>Neoptera</taxon>
        <taxon>Endopterygota</taxon>
        <taxon>Lepidoptera</taxon>
        <taxon>Glossata</taxon>
        <taxon>Ditrysia</taxon>
        <taxon>Tineoidea</taxon>
        <taxon>Psychidae</taxon>
        <taxon>Oiketicinae</taxon>
        <taxon>Eumeta</taxon>
    </lineage>
</organism>
<protein>
    <submittedName>
        <fullName evidence="2">Uncharacterized protein</fullName>
    </submittedName>
</protein>
<sequence length="270" mass="30105">MYNILAISEESLHTQRGALPASLVFAPCQVKVETGSAPALGPGPDPHSSPEKRSERSNLEVLVAVSSFLYATFAALRDTKLVGPVATRWAPNNLTDELKDRRVDWCRFLLEKCDGGEKQNVCDVHTVTIRGCTITTPKQSDNRSAIPIKCRRARNIQKQMVATRKSRKHHGDVITQYNAVLSLRERGLSRRREKQESDTSDPSLQNSVAVKLVTKASRCRKIGTKGGRRKGRGASSLRIANHTQTIQNGRVSCGVLYRSYLWDRDDIQRV</sequence>
<dbReference type="EMBL" id="BGZK01001062">
    <property type="protein sequence ID" value="GBP70068.1"/>
    <property type="molecule type" value="Genomic_DNA"/>
</dbReference>
<dbReference type="Proteomes" id="UP000299102">
    <property type="component" value="Unassembled WGS sequence"/>
</dbReference>
<accession>A0A4C1Y2E9</accession>
<proteinExistence type="predicted"/>
<evidence type="ECO:0000256" key="1">
    <source>
        <dbReference type="SAM" id="MobiDB-lite"/>
    </source>
</evidence>
<keyword evidence="3" id="KW-1185">Reference proteome</keyword>
<name>A0A4C1Y2E9_EUMVA</name>
<feature type="compositionally biased region" description="Basic and acidic residues" evidence="1">
    <location>
        <begin position="188"/>
        <end position="197"/>
    </location>
</feature>
<feature type="region of interest" description="Disordered" evidence="1">
    <location>
        <begin position="188"/>
        <end position="207"/>
    </location>
</feature>
<reference evidence="2 3" key="1">
    <citation type="journal article" date="2019" name="Commun. Biol.">
        <title>The bagworm genome reveals a unique fibroin gene that provides high tensile strength.</title>
        <authorList>
            <person name="Kono N."/>
            <person name="Nakamura H."/>
            <person name="Ohtoshi R."/>
            <person name="Tomita M."/>
            <person name="Numata K."/>
            <person name="Arakawa K."/>
        </authorList>
    </citation>
    <scope>NUCLEOTIDE SEQUENCE [LARGE SCALE GENOMIC DNA]</scope>
</reference>
<evidence type="ECO:0000313" key="2">
    <source>
        <dbReference type="EMBL" id="GBP70068.1"/>
    </source>
</evidence>
<comment type="caution">
    <text evidence="2">The sequence shown here is derived from an EMBL/GenBank/DDBJ whole genome shotgun (WGS) entry which is preliminary data.</text>
</comment>
<evidence type="ECO:0000313" key="3">
    <source>
        <dbReference type="Proteomes" id="UP000299102"/>
    </source>
</evidence>
<dbReference type="AlphaFoldDB" id="A0A4C1Y2E9"/>
<gene>
    <name evidence="2" type="ORF">EVAR_98899_1</name>
</gene>